<evidence type="ECO:0000256" key="2">
    <source>
        <dbReference type="SAM" id="Phobius"/>
    </source>
</evidence>
<evidence type="ECO:0000313" key="3">
    <source>
        <dbReference type="EMBL" id="GFA30440.1"/>
    </source>
</evidence>
<feature type="transmembrane region" description="Helical" evidence="2">
    <location>
        <begin position="40"/>
        <end position="59"/>
    </location>
</feature>
<organism evidence="3">
    <name type="scientific">Tanacetum cinerariifolium</name>
    <name type="common">Dalmatian daisy</name>
    <name type="synonym">Chrysanthemum cinerariifolium</name>
    <dbReference type="NCBI Taxonomy" id="118510"/>
    <lineage>
        <taxon>Eukaryota</taxon>
        <taxon>Viridiplantae</taxon>
        <taxon>Streptophyta</taxon>
        <taxon>Embryophyta</taxon>
        <taxon>Tracheophyta</taxon>
        <taxon>Spermatophyta</taxon>
        <taxon>Magnoliopsida</taxon>
        <taxon>eudicotyledons</taxon>
        <taxon>Gunneridae</taxon>
        <taxon>Pentapetalae</taxon>
        <taxon>asterids</taxon>
        <taxon>campanulids</taxon>
        <taxon>Asterales</taxon>
        <taxon>Asteraceae</taxon>
        <taxon>Asteroideae</taxon>
        <taxon>Anthemideae</taxon>
        <taxon>Anthemidinae</taxon>
        <taxon>Tanacetum</taxon>
    </lineage>
</organism>
<accession>A0A699JEM7</accession>
<feature type="transmembrane region" description="Helical" evidence="2">
    <location>
        <begin position="12"/>
        <end position="34"/>
    </location>
</feature>
<feature type="region of interest" description="Disordered" evidence="1">
    <location>
        <begin position="91"/>
        <end position="141"/>
    </location>
</feature>
<reference evidence="3" key="1">
    <citation type="journal article" date="2019" name="Sci. Rep.">
        <title>Draft genome of Tanacetum cinerariifolium, the natural source of mosquito coil.</title>
        <authorList>
            <person name="Yamashiro T."/>
            <person name="Shiraishi A."/>
            <person name="Satake H."/>
            <person name="Nakayama K."/>
        </authorList>
    </citation>
    <scope>NUCLEOTIDE SEQUENCE</scope>
</reference>
<dbReference type="AlphaFoldDB" id="A0A699JEM7"/>
<sequence>MLKLVYGEIKRVGLLGIMDFNILLLLFILSAAAWNYRCAIFLAVASLFFWQWHLSLLAVGSWSASRNSYNWQWVDVLPVGTLITGNGKLQASSESCSSSRNSCESSNSNHFPSESNFPLEACSRSSQVPDPFLEGSPSLLA</sequence>
<proteinExistence type="predicted"/>
<keyword evidence="2" id="KW-1133">Transmembrane helix</keyword>
<protein>
    <submittedName>
        <fullName evidence="3">Uncharacterized protein</fullName>
    </submittedName>
</protein>
<keyword evidence="2" id="KW-0472">Membrane</keyword>
<evidence type="ECO:0000256" key="1">
    <source>
        <dbReference type="SAM" id="MobiDB-lite"/>
    </source>
</evidence>
<name>A0A699JEM7_TANCI</name>
<gene>
    <name evidence="3" type="ORF">Tci_602412</name>
</gene>
<comment type="caution">
    <text evidence="3">The sequence shown here is derived from an EMBL/GenBank/DDBJ whole genome shotgun (WGS) entry which is preliminary data.</text>
</comment>
<keyword evidence="2" id="KW-0812">Transmembrane</keyword>
<feature type="compositionally biased region" description="Low complexity" evidence="1">
    <location>
        <begin position="92"/>
        <end position="109"/>
    </location>
</feature>
<dbReference type="EMBL" id="BKCJ010401401">
    <property type="protein sequence ID" value="GFA30440.1"/>
    <property type="molecule type" value="Genomic_DNA"/>
</dbReference>